<evidence type="ECO:0008006" key="8">
    <source>
        <dbReference type="Google" id="ProtNLM"/>
    </source>
</evidence>
<dbReference type="AlphaFoldDB" id="A0A0N8GF18"/>
<dbReference type="GO" id="GO:0006935">
    <property type="term" value="P:chemotaxis"/>
    <property type="evidence" value="ECO:0007669"/>
    <property type="project" value="InterPro"/>
</dbReference>
<dbReference type="RefSeq" id="WP_054359244.1">
    <property type="nucleotide sequence ID" value="NZ_LJYW01000001.1"/>
</dbReference>
<sequence length="383" mass="40788">MALLFFAKKDQSVDNDYQELWSLLSRHAGIGLWDVVLVNGDPMSRDSKWRWSEEFRRLCGFAPDDTYGFPDLVGSWADRLHPDDSAATFNAFMACMDDRSGRTGYDVSYRLKVKDGSYRWFRAVGGVTRDSSGIPLRACGSLIDIHDQKVGELRAREQVALQSKVSDLAGTMSQAIGGAAAEAAGNVQTIASATEQLAASIGEISGKVNDSAIASTKASEHAGVTAQIVETLVASVARITDVLKLIEGIAGQTNLLALNATIEAARAGEFGRGFAVVANEVKALATQSGRATQEIATQLAGFEQEAQRAAAAIKEITTVTGHAREIAAGIAAAIAQQNGATQEIASRVNSVSQQTHVMARTIDDYTAQIRDNVAALNNQRRAG</sequence>
<dbReference type="Pfam" id="PF00015">
    <property type="entry name" value="MCPsignal"/>
    <property type="match status" value="1"/>
</dbReference>
<dbReference type="PANTHER" id="PTHR32089:SF112">
    <property type="entry name" value="LYSOZYME-LIKE PROTEIN-RELATED"/>
    <property type="match status" value="1"/>
</dbReference>
<feature type="domain" description="PAC" evidence="5">
    <location>
        <begin position="105"/>
        <end position="157"/>
    </location>
</feature>
<dbReference type="SUPFAM" id="SSF55785">
    <property type="entry name" value="PYP-like sensor domain (PAS domain)"/>
    <property type="match status" value="1"/>
</dbReference>
<accession>A0A0N8GF18</accession>
<dbReference type="PANTHER" id="PTHR32089">
    <property type="entry name" value="METHYL-ACCEPTING CHEMOTAXIS PROTEIN MCPB"/>
    <property type="match status" value="1"/>
</dbReference>
<reference evidence="6 7" key="1">
    <citation type="submission" date="2015-09" db="EMBL/GenBank/DDBJ databases">
        <authorList>
            <consortium name="Swine Surveillance"/>
        </authorList>
    </citation>
    <scope>NUCLEOTIDE SEQUENCE [LARGE SCALE GENOMIC DNA]</scope>
    <source>
        <strain evidence="6 7">16</strain>
    </source>
</reference>
<dbReference type="InterPro" id="IPR004090">
    <property type="entry name" value="Chemotax_Me-accpt_rcpt"/>
</dbReference>
<dbReference type="GO" id="GO:0016020">
    <property type="term" value="C:membrane"/>
    <property type="evidence" value="ECO:0007669"/>
    <property type="project" value="InterPro"/>
</dbReference>
<dbReference type="Gene3D" id="3.30.450.20">
    <property type="entry name" value="PAS domain"/>
    <property type="match status" value="1"/>
</dbReference>
<evidence type="ECO:0000313" key="7">
    <source>
        <dbReference type="Proteomes" id="UP000048984"/>
    </source>
</evidence>
<feature type="domain" description="Methyl-accepting transducer" evidence="4">
    <location>
        <begin position="182"/>
        <end position="373"/>
    </location>
</feature>
<dbReference type="InterPro" id="IPR035965">
    <property type="entry name" value="PAS-like_dom_sf"/>
</dbReference>
<dbReference type="InterPro" id="IPR001610">
    <property type="entry name" value="PAC"/>
</dbReference>
<dbReference type="PRINTS" id="PR00260">
    <property type="entry name" value="CHEMTRNSDUCR"/>
</dbReference>
<dbReference type="Pfam" id="PF08447">
    <property type="entry name" value="PAS_3"/>
    <property type="match status" value="1"/>
</dbReference>
<dbReference type="Gene3D" id="1.10.287.950">
    <property type="entry name" value="Methyl-accepting chemotaxis protein"/>
    <property type="match status" value="1"/>
</dbReference>
<dbReference type="GO" id="GO:0007165">
    <property type="term" value="P:signal transduction"/>
    <property type="evidence" value="ECO:0007669"/>
    <property type="project" value="UniProtKB-KW"/>
</dbReference>
<gene>
    <name evidence="6" type="ORF">ABB55_13365</name>
</gene>
<dbReference type="InterPro" id="IPR000014">
    <property type="entry name" value="PAS"/>
</dbReference>
<reference evidence="6 7" key="2">
    <citation type="submission" date="2015-10" db="EMBL/GenBank/DDBJ databases">
        <title>Draft Genome Sequence of Prosthecomicrobium hirschii ATCC 27832.</title>
        <authorList>
            <person name="Daniel J."/>
            <person name="Givan S.A."/>
            <person name="Brun Y.V."/>
            <person name="Brown P.J."/>
        </authorList>
    </citation>
    <scope>NUCLEOTIDE SEQUENCE [LARGE SCALE GENOMIC DNA]</scope>
    <source>
        <strain evidence="6 7">16</strain>
    </source>
</reference>
<dbReference type="SMART" id="SM00283">
    <property type="entry name" value="MA"/>
    <property type="match status" value="1"/>
</dbReference>
<evidence type="ECO:0000313" key="6">
    <source>
        <dbReference type="EMBL" id="KPL53081.1"/>
    </source>
</evidence>
<evidence type="ECO:0000256" key="1">
    <source>
        <dbReference type="ARBA" id="ARBA00023224"/>
    </source>
</evidence>
<organism evidence="6 7">
    <name type="scientific">Prosthecodimorpha hirschii</name>
    <dbReference type="NCBI Taxonomy" id="665126"/>
    <lineage>
        <taxon>Bacteria</taxon>
        <taxon>Pseudomonadati</taxon>
        <taxon>Pseudomonadota</taxon>
        <taxon>Alphaproteobacteria</taxon>
        <taxon>Hyphomicrobiales</taxon>
        <taxon>Ancalomicrobiaceae</taxon>
        <taxon>Prosthecodimorpha</taxon>
    </lineage>
</organism>
<dbReference type="GO" id="GO:0004888">
    <property type="term" value="F:transmembrane signaling receptor activity"/>
    <property type="evidence" value="ECO:0007669"/>
    <property type="project" value="InterPro"/>
</dbReference>
<name>A0A0N8GF18_9HYPH</name>
<evidence type="ECO:0000256" key="2">
    <source>
        <dbReference type="ARBA" id="ARBA00029447"/>
    </source>
</evidence>
<evidence type="ECO:0000259" key="5">
    <source>
        <dbReference type="PROSITE" id="PS50113"/>
    </source>
</evidence>
<dbReference type="SMART" id="SM00086">
    <property type="entry name" value="PAC"/>
    <property type="match status" value="1"/>
</dbReference>
<dbReference type="PROSITE" id="PS50113">
    <property type="entry name" value="PAC"/>
    <property type="match status" value="1"/>
</dbReference>
<dbReference type="InterPro" id="IPR013655">
    <property type="entry name" value="PAS_fold_3"/>
</dbReference>
<dbReference type="InterPro" id="IPR000700">
    <property type="entry name" value="PAS-assoc_C"/>
</dbReference>
<dbReference type="Proteomes" id="UP000048984">
    <property type="component" value="Unassembled WGS sequence"/>
</dbReference>
<dbReference type="EMBL" id="LJYW01000001">
    <property type="protein sequence ID" value="KPL53081.1"/>
    <property type="molecule type" value="Genomic_DNA"/>
</dbReference>
<evidence type="ECO:0000256" key="3">
    <source>
        <dbReference type="PROSITE-ProRule" id="PRU00284"/>
    </source>
</evidence>
<keyword evidence="1 3" id="KW-0807">Transducer</keyword>
<dbReference type="STRING" id="665126.ABB55_13365"/>
<dbReference type="SUPFAM" id="SSF58104">
    <property type="entry name" value="Methyl-accepting chemotaxis protein (MCP) signaling domain"/>
    <property type="match status" value="1"/>
</dbReference>
<evidence type="ECO:0000259" key="4">
    <source>
        <dbReference type="PROSITE" id="PS50111"/>
    </source>
</evidence>
<comment type="caution">
    <text evidence="6">The sequence shown here is derived from an EMBL/GenBank/DDBJ whole genome shotgun (WGS) entry which is preliminary data.</text>
</comment>
<comment type="similarity">
    <text evidence="2">Belongs to the methyl-accepting chemotaxis (MCP) protein family.</text>
</comment>
<keyword evidence="7" id="KW-1185">Reference proteome</keyword>
<dbReference type="InterPro" id="IPR004089">
    <property type="entry name" value="MCPsignal_dom"/>
</dbReference>
<dbReference type="PROSITE" id="PS50111">
    <property type="entry name" value="CHEMOTAXIS_TRANSDUC_2"/>
    <property type="match status" value="1"/>
</dbReference>
<protein>
    <recommendedName>
        <fullName evidence="8">Chemotaxis protein</fullName>
    </recommendedName>
</protein>
<dbReference type="CDD" id="cd00130">
    <property type="entry name" value="PAS"/>
    <property type="match status" value="1"/>
</dbReference>
<proteinExistence type="inferred from homology"/>